<dbReference type="Proteomes" id="UP000245680">
    <property type="component" value="Unassembled WGS sequence"/>
</dbReference>
<keyword evidence="3" id="KW-0378">Hydrolase</keyword>
<evidence type="ECO:0000313" key="4">
    <source>
        <dbReference type="Proteomes" id="UP000245680"/>
    </source>
</evidence>
<evidence type="ECO:0000259" key="2">
    <source>
        <dbReference type="SMART" id="SM00849"/>
    </source>
</evidence>
<dbReference type="AlphaFoldDB" id="A0A2V2L968"/>
<dbReference type="InterPro" id="IPR036388">
    <property type="entry name" value="WH-like_DNA-bd_sf"/>
</dbReference>
<dbReference type="OrthoDB" id="2971563at2"/>
<name>A0A2V2L968_9RHOB</name>
<dbReference type="EMBL" id="QGKU01000048">
    <property type="protein sequence ID" value="PWR01785.1"/>
    <property type="molecule type" value="Genomic_DNA"/>
</dbReference>
<dbReference type="PANTHER" id="PTHR42951">
    <property type="entry name" value="METALLO-BETA-LACTAMASE DOMAIN-CONTAINING"/>
    <property type="match status" value="1"/>
</dbReference>
<keyword evidence="4" id="KW-1185">Reference proteome</keyword>
<dbReference type="RefSeq" id="WP_109812825.1">
    <property type="nucleotide sequence ID" value="NZ_QGKU01000048.1"/>
</dbReference>
<dbReference type="Gene3D" id="1.10.10.10">
    <property type="entry name" value="Winged helix-like DNA-binding domain superfamily/Winged helix DNA-binding domain"/>
    <property type="match status" value="1"/>
</dbReference>
<feature type="domain" description="Metallo-beta-lactamase" evidence="2">
    <location>
        <begin position="47"/>
        <end position="265"/>
    </location>
</feature>
<sequence>MKDAAPSRPPAAQIVHPFAEPPAPGTATEVAEGVMWMRVPLPMALDHVNIYALAGDDGWTLIDTGLGTKRGRAEMQRLLDGPLSGAPVARVLVTHHHPDHVGLAGWFQTEHGAELIATRTAWLFARMLQLDEQDRPTPETLAFWRGAGMAPEILAQRAQERPFNFADVVAPMPVGFRRIRDGEVIQLGHRRWRVRTGHGHAPEQATLWCEDAPLVLGADQLLPSISPNIGVYATEPDADPLTGWLESCAAFAAVARADHLVLPGHKLPFTGLPFRLTQLAENHHGALERLRRFLSTPRTAGECFVPIFKREIAGDAYGLALVEAVAHLNHLLACGEVHRRRRADGAWMWQSK</sequence>
<gene>
    <name evidence="3" type="ORF">DKT77_16605</name>
</gene>
<evidence type="ECO:0000256" key="1">
    <source>
        <dbReference type="SAM" id="MobiDB-lite"/>
    </source>
</evidence>
<protein>
    <submittedName>
        <fullName evidence="3">MBL fold hydrolase</fullName>
    </submittedName>
</protein>
<comment type="caution">
    <text evidence="3">The sequence shown here is derived from an EMBL/GenBank/DDBJ whole genome shotgun (WGS) entry which is preliminary data.</text>
</comment>
<accession>A0A2V2L968</accession>
<dbReference type="Pfam" id="PF00753">
    <property type="entry name" value="Lactamase_B"/>
    <property type="match status" value="1"/>
</dbReference>
<dbReference type="InterPro" id="IPR001279">
    <property type="entry name" value="Metallo-B-lactamas"/>
</dbReference>
<feature type="region of interest" description="Disordered" evidence="1">
    <location>
        <begin position="1"/>
        <end position="24"/>
    </location>
</feature>
<dbReference type="GO" id="GO:0016787">
    <property type="term" value="F:hydrolase activity"/>
    <property type="evidence" value="ECO:0007669"/>
    <property type="project" value="UniProtKB-KW"/>
</dbReference>
<reference evidence="3 4" key="1">
    <citation type="submission" date="2018-05" db="EMBL/GenBank/DDBJ databases">
        <title>Rhodobacteraceae gen. nov., sp. nov. isolated from sea water.</title>
        <authorList>
            <person name="Ren Y."/>
        </authorList>
    </citation>
    <scope>NUCLEOTIDE SEQUENCE [LARGE SCALE GENOMIC DNA]</scope>
    <source>
        <strain evidence="3 4">TG-679</strain>
    </source>
</reference>
<evidence type="ECO:0000313" key="3">
    <source>
        <dbReference type="EMBL" id="PWR01785.1"/>
    </source>
</evidence>
<dbReference type="SUPFAM" id="SSF56281">
    <property type="entry name" value="Metallo-hydrolase/oxidoreductase"/>
    <property type="match status" value="1"/>
</dbReference>
<organism evidence="3 4">
    <name type="scientific">Meridianimarinicoccus roseus</name>
    <dbReference type="NCBI Taxonomy" id="2072018"/>
    <lineage>
        <taxon>Bacteria</taxon>
        <taxon>Pseudomonadati</taxon>
        <taxon>Pseudomonadota</taxon>
        <taxon>Alphaproteobacteria</taxon>
        <taxon>Rhodobacterales</taxon>
        <taxon>Paracoccaceae</taxon>
        <taxon>Meridianimarinicoccus</taxon>
    </lineage>
</organism>
<dbReference type="Gene3D" id="3.60.15.10">
    <property type="entry name" value="Ribonuclease Z/Hydroxyacylglutathione hydrolase-like"/>
    <property type="match status" value="1"/>
</dbReference>
<dbReference type="InterPro" id="IPR050855">
    <property type="entry name" value="NDM-1-like"/>
</dbReference>
<dbReference type="SMART" id="SM00849">
    <property type="entry name" value="Lactamase_B"/>
    <property type="match status" value="1"/>
</dbReference>
<dbReference type="InterPro" id="IPR036866">
    <property type="entry name" value="RibonucZ/Hydroxyglut_hydro"/>
</dbReference>
<proteinExistence type="predicted"/>